<comment type="caution">
    <text evidence="1">The sequence shown here is derived from an EMBL/GenBank/DDBJ whole genome shotgun (WGS) entry which is preliminary data.</text>
</comment>
<reference evidence="1" key="1">
    <citation type="submission" date="2021-06" db="EMBL/GenBank/DDBJ databases">
        <authorList>
            <person name="Hodson N. C."/>
            <person name="Mongue J. A."/>
            <person name="Jaron S. K."/>
        </authorList>
    </citation>
    <scope>NUCLEOTIDE SEQUENCE</scope>
</reference>
<proteinExistence type="predicted"/>
<dbReference type="Proteomes" id="UP000708208">
    <property type="component" value="Unassembled WGS sequence"/>
</dbReference>
<keyword evidence="2" id="KW-1185">Reference proteome</keyword>
<evidence type="ECO:0000313" key="2">
    <source>
        <dbReference type="Proteomes" id="UP000708208"/>
    </source>
</evidence>
<gene>
    <name evidence="1" type="ORF">AFUS01_LOCUS11984</name>
</gene>
<organism evidence="1 2">
    <name type="scientific">Allacma fusca</name>
    <dbReference type="NCBI Taxonomy" id="39272"/>
    <lineage>
        <taxon>Eukaryota</taxon>
        <taxon>Metazoa</taxon>
        <taxon>Ecdysozoa</taxon>
        <taxon>Arthropoda</taxon>
        <taxon>Hexapoda</taxon>
        <taxon>Collembola</taxon>
        <taxon>Symphypleona</taxon>
        <taxon>Sminthuridae</taxon>
        <taxon>Allacma</taxon>
    </lineage>
</organism>
<name>A0A8J2KBI7_9HEXA</name>
<dbReference type="AlphaFoldDB" id="A0A8J2KBI7"/>
<protein>
    <submittedName>
        <fullName evidence="1">Uncharacterized protein</fullName>
    </submittedName>
</protein>
<dbReference type="EMBL" id="CAJVCH010093366">
    <property type="protein sequence ID" value="CAG7722874.1"/>
    <property type="molecule type" value="Genomic_DNA"/>
</dbReference>
<sequence length="250" mass="28360">MKIWDDTSEREFGTKLQKKIWNDTSEREFGTKLPSKNFERNSIAQGRKLLCDSSQSQPSFKSFFAKFGSLLIMRLVSFPGLLVRGESTALPKRLATSPGVRTRKEFPPSICIKPKATLRKSVTVLPEKTSKAERNETPMKRKKKKKRLTLLRFNTSATIPHIRSTFINYTNPSLSPHSTALIFLIQFNRDDTVPVTGGFTLKKIWHLMSPLQPTNPVSLVHQSREGLEGHWNFFGGNSYNERALYSVASG</sequence>
<evidence type="ECO:0000313" key="1">
    <source>
        <dbReference type="EMBL" id="CAG7722874.1"/>
    </source>
</evidence>
<accession>A0A8J2KBI7</accession>